<dbReference type="EMBL" id="JAADJZ010000028">
    <property type="protein sequence ID" value="KAF2866433.1"/>
    <property type="molecule type" value="Genomic_DNA"/>
</dbReference>
<keyword evidence="1" id="KW-1133">Transmembrane helix</keyword>
<dbReference type="AlphaFoldDB" id="A0A7C8I3Z2"/>
<reference evidence="3 4" key="1">
    <citation type="submission" date="2020-01" db="EMBL/GenBank/DDBJ databases">
        <authorList>
            <consortium name="DOE Joint Genome Institute"/>
            <person name="Haridas S."/>
            <person name="Albert R."/>
            <person name="Binder M."/>
            <person name="Bloem J."/>
            <person name="Labutti K."/>
            <person name="Salamov A."/>
            <person name="Andreopoulos B."/>
            <person name="Baker S.E."/>
            <person name="Barry K."/>
            <person name="Bills G."/>
            <person name="Bluhm B.H."/>
            <person name="Cannon C."/>
            <person name="Castanera R."/>
            <person name="Culley D.E."/>
            <person name="Daum C."/>
            <person name="Ezra D."/>
            <person name="Gonzalez J.B."/>
            <person name="Henrissat B."/>
            <person name="Kuo A."/>
            <person name="Liang C."/>
            <person name="Lipzen A."/>
            <person name="Lutzoni F."/>
            <person name="Magnuson J."/>
            <person name="Mondo S."/>
            <person name="Nolan M."/>
            <person name="Ohm R."/>
            <person name="Pangilinan J."/>
            <person name="Park H.-J.H."/>
            <person name="Ramirez L."/>
            <person name="Alfaro M."/>
            <person name="Sun H."/>
            <person name="Tritt A."/>
            <person name="Yoshinaga Y."/>
            <person name="Zwiers L.-H.L."/>
            <person name="Turgeon B.G."/>
            <person name="Goodwin S.B."/>
            <person name="Spatafora J.W."/>
            <person name="Crous P.W."/>
            <person name="Grigoriev I.V."/>
        </authorList>
    </citation>
    <scope>NUCLEOTIDE SEQUENCE [LARGE SCALE GENOMIC DNA]</scope>
    <source>
        <strain evidence="3 4">CBS 611.86</strain>
    </source>
</reference>
<dbReference type="Proteomes" id="UP000481861">
    <property type="component" value="Unassembled WGS sequence"/>
</dbReference>
<sequence length="133" mass="14332">MFRKTVILAGMLIALTAVAIPLQNAHSHQLLATPSYAPVPNLRPHLISQPDIFRLPLGKRAPEDKSHKEDEHRTGEATEWQSMAIAAGAFAGGALLFGAIYVVSRARRGGTAADFGFLGRGWKATVGLFTRRG</sequence>
<keyword evidence="4" id="KW-1185">Reference proteome</keyword>
<proteinExistence type="predicted"/>
<keyword evidence="2" id="KW-0732">Signal</keyword>
<accession>A0A7C8I3Z2</accession>
<keyword evidence="1" id="KW-0812">Transmembrane</keyword>
<evidence type="ECO:0008006" key="5">
    <source>
        <dbReference type="Google" id="ProtNLM"/>
    </source>
</evidence>
<organism evidence="3 4">
    <name type="scientific">Massariosphaeria phaeospora</name>
    <dbReference type="NCBI Taxonomy" id="100035"/>
    <lineage>
        <taxon>Eukaryota</taxon>
        <taxon>Fungi</taxon>
        <taxon>Dikarya</taxon>
        <taxon>Ascomycota</taxon>
        <taxon>Pezizomycotina</taxon>
        <taxon>Dothideomycetes</taxon>
        <taxon>Pleosporomycetidae</taxon>
        <taxon>Pleosporales</taxon>
        <taxon>Pleosporales incertae sedis</taxon>
        <taxon>Massariosphaeria</taxon>
    </lineage>
</organism>
<comment type="caution">
    <text evidence="3">The sequence shown here is derived from an EMBL/GenBank/DDBJ whole genome shotgun (WGS) entry which is preliminary data.</text>
</comment>
<evidence type="ECO:0000313" key="4">
    <source>
        <dbReference type="Proteomes" id="UP000481861"/>
    </source>
</evidence>
<feature type="transmembrane region" description="Helical" evidence="1">
    <location>
        <begin position="83"/>
        <end position="103"/>
    </location>
</feature>
<evidence type="ECO:0000256" key="1">
    <source>
        <dbReference type="SAM" id="Phobius"/>
    </source>
</evidence>
<feature type="chain" id="PRO_5028895529" description="Transmembrane protein" evidence="2">
    <location>
        <begin position="28"/>
        <end position="133"/>
    </location>
</feature>
<feature type="signal peptide" evidence="2">
    <location>
        <begin position="1"/>
        <end position="27"/>
    </location>
</feature>
<keyword evidence="1" id="KW-0472">Membrane</keyword>
<gene>
    <name evidence="3" type="ORF">BDV95DRAFT_599048</name>
</gene>
<protein>
    <recommendedName>
        <fullName evidence="5">Transmembrane protein</fullName>
    </recommendedName>
</protein>
<evidence type="ECO:0000313" key="3">
    <source>
        <dbReference type="EMBL" id="KAF2866433.1"/>
    </source>
</evidence>
<evidence type="ECO:0000256" key="2">
    <source>
        <dbReference type="SAM" id="SignalP"/>
    </source>
</evidence>
<name>A0A7C8I3Z2_9PLEO</name>